<organism evidence="2 3">
    <name type="scientific">Ichthyophthirius multifiliis</name>
    <name type="common">White spot disease agent</name>
    <name type="synonym">Ich</name>
    <dbReference type="NCBI Taxonomy" id="5932"/>
    <lineage>
        <taxon>Eukaryota</taxon>
        <taxon>Sar</taxon>
        <taxon>Alveolata</taxon>
        <taxon>Ciliophora</taxon>
        <taxon>Intramacronucleata</taxon>
        <taxon>Oligohymenophorea</taxon>
        <taxon>Hymenostomatida</taxon>
        <taxon>Ophryoglenina</taxon>
        <taxon>Ichthyophthirius</taxon>
    </lineage>
</organism>
<evidence type="ECO:0000313" key="3">
    <source>
        <dbReference type="Proteomes" id="UP000008983"/>
    </source>
</evidence>
<feature type="compositionally biased region" description="Low complexity" evidence="1">
    <location>
        <begin position="67"/>
        <end position="78"/>
    </location>
</feature>
<sequence length="136" mass="16438">MYLNLPKLLNNQPKLNQIKTKALQEEKETQNYPNFLKKSKTIQTEIKNQKAILKKNLNRKKNRKQNKNIFIQKQKNNFYHNNQQRTRRSPKLEINLGIIRKSTLSSCSLLQICKNRRKLCIEQSHYQIRINRQTYQ</sequence>
<gene>
    <name evidence="2" type="ORF">IMG5_030080</name>
</gene>
<protein>
    <submittedName>
        <fullName evidence="2">Uncharacterized protein</fullName>
    </submittedName>
</protein>
<accession>G0QLG3</accession>
<dbReference type="InParanoid" id="G0QLG3"/>
<proteinExistence type="predicted"/>
<dbReference type="GeneID" id="14910132"/>
<name>G0QLG3_ICHMU</name>
<dbReference type="RefSeq" id="XP_004039248.1">
    <property type="nucleotide sequence ID" value="XM_004039200.1"/>
</dbReference>
<dbReference type="Proteomes" id="UP000008983">
    <property type="component" value="Unassembled WGS sequence"/>
</dbReference>
<dbReference type="AlphaFoldDB" id="G0QLG3"/>
<evidence type="ECO:0000313" key="2">
    <source>
        <dbReference type="EMBL" id="EGR33944.1"/>
    </source>
</evidence>
<feature type="region of interest" description="Disordered" evidence="1">
    <location>
        <begin position="54"/>
        <end position="86"/>
    </location>
</feature>
<dbReference type="EMBL" id="GL983254">
    <property type="protein sequence ID" value="EGR33944.1"/>
    <property type="molecule type" value="Genomic_DNA"/>
</dbReference>
<reference evidence="2 3" key="1">
    <citation type="submission" date="2011-07" db="EMBL/GenBank/DDBJ databases">
        <authorList>
            <person name="Coyne R."/>
            <person name="Brami D."/>
            <person name="Johnson J."/>
            <person name="Hostetler J."/>
            <person name="Hannick L."/>
            <person name="Clark T."/>
            <person name="Cassidy-Hanley D."/>
            <person name="Inman J."/>
        </authorList>
    </citation>
    <scope>NUCLEOTIDE SEQUENCE [LARGE SCALE GENOMIC DNA]</scope>
    <source>
        <strain evidence="2 3">G5</strain>
    </source>
</reference>
<evidence type="ECO:0000256" key="1">
    <source>
        <dbReference type="SAM" id="MobiDB-lite"/>
    </source>
</evidence>
<keyword evidence="3" id="KW-1185">Reference proteome</keyword>
<feature type="compositionally biased region" description="Basic residues" evidence="1">
    <location>
        <begin position="54"/>
        <end position="66"/>
    </location>
</feature>